<protein>
    <submittedName>
        <fullName evidence="3">DUF3987 domain-containing protein</fullName>
    </submittedName>
</protein>
<dbReference type="Pfam" id="PF08800">
    <property type="entry name" value="BT4734-like_N"/>
    <property type="match status" value="1"/>
</dbReference>
<name>A0A939K7Z6_9BACT</name>
<gene>
    <name evidence="3" type="ORF">J2I47_25650</name>
</gene>
<proteinExistence type="predicted"/>
<feature type="region of interest" description="Disordered" evidence="1">
    <location>
        <begin position="304"/>
        <end position="330"/>
    </location>
</feature>
<dbReference type="Proteomes" id="UP000664034">
    <property type="component" value="Unassembled WGS sequence"/>
</dbReference>
<feature type="domain" description="BT4734-like N-terminal" evidence="2">
    <location>
        <begin position="61"/>
        <end position="178"/>
    </location>
</feature>
<evidence type="ECO:0000259" key="2">
    <source>
        <dbReference type="Pfam" id="PF08800"/>
    </source>
</evidence>
<dbReference type="InterPro" id="IPR025048">
    <property type="entry name" value="DUF3987"/>
</dbReference>
<organism evidence="3 4">
    <name type="scientific">Fibrella rubiginis</name>
    <dbReference type="NCBI Taxonomy" id="2817060"/>
    <lineage>
        <taxon>Bacteria</taxon>
        <taxon>Pseudomonadati</taxon>
        <taxon>Bacteroidota</taxon>
        <taxon>Cytophagia</taxon>
        <taxon>Cytophagales</taxon>
        <taxon>Spirosomataceae</taxon>
        <taxon>Fibrella</taxon>
    </lineage>
</organism>
<evidence type="ECO:0000313" key="3">
    <source>
        <dbReference type="EMBL" id="MBO0939956.1"/>
    </source>
</evidence>
<dbReference type="RefSeq" id="WP_207367484.1">
    <property type="nucleotide sequence ID" value="NZ_JAFMYV010000019.1"/>
</dbReference>
<dbReference type="AlphaFoldDB" id="A0A939K7Z6"/>
<keyword evidence="4" id="KW-1185">Reference proteome</keyword>
<comment type="caution">
    <text evidence="3">The sequence shown here is derived from an EMBL/GenBank/DDBJ whole genome shotgun (WGS) entry which is preliminary data.</text>
</comment>
<evidence type="ECO:0000313" key="4">
    <source>
        <dbReference type="Proteomes" id="UP000664034"/>
    </source>
</evidence>
<accession>A0A939K7Z6</accession>
<evidence type="ECO:0000256" key="1">
    <source>
        <dbReference type="SAM" id="MobiDB-lite"/>
    </source>
</evidence>
<dbReference type="InterPro" id="IPR014907">
    <property type="entry name" value="BT4734-like_N"/>
</dbReference>
<reference evidence="3" key="1">
    <citation type="submission" date="2021-03" db="EMBL/GenBank/DDBJ databases">
        <title>Fibrella sp. HMF5335 genome sequencing and assembly.</title>
        <authorList>
            <person name="Kang H."/>
            <person name="Kim H."/>
            <person name="Bae S."/>
            <person name="Joh K."/>
        </authorList>
    </citation>
    <scope>NUCLEOTIDE SEQUENCE</scope>
    <source>
        <strain evidence="3">HMF5335</strain>
    </source>
</reference>
<dbReference type="Pfam" id="PF13148">
    <property type="entry name" value="DUF3987"/>
    <property type="match status" value="1"/>
</dbReference>
<dbReference type="EMBL" id="JAFMYV010000019">
    <property type="protein sequence ID" value="MBO0939956.1"/>
    <property type="molecule type" value="Genomic_DNA"/>
</dbReference>
<sequence length="809" mass="90289">MQPNLSVFKNALTNQPYEVQATPVVLVQRIASTKYQPQTEHLRALPDAEAKATYKKTGFVAVTWSGEFGPTRAKANLQTHSGLICTDFDKLPPERLTALRKQLVTDEFTHVLFISPSGNGLKCVVKIDCPTGDAHEAFFRQLSDYYRDCYGVTETELDASGKNVDRLCFLPHDPNVYYNADSSIMPLADEYAVPVSKQQAPPVESERTRSNKHGLDRADVGDWVSQIEAAPAGKRNEVLCKFAYLAGGYIAGGLVDESAVISALEGAVWTWQDDKSYESDCRKIRKQIEAGKTQPITDAADYRSTYQHSHHTTHPQEWPQPVPLKPELPTVPKLESDMLPEPLRPWLADIAHRMKCPLDFTASAAVVMLSSLVGTRLAIKPKANDDWTIVPNLWGAVIGEPSALKTPSVAEVLKPLNRLITESMEDHEQQQLRYQAGQITYEAQKKVYLSQEQDRLKGKIVSNAVDYPEAPEKPTERRYMTSDATVEKLGELLNENPNGLLQFRDELTGLLAGWDRAGHEQDRAFYLEAWNGNGGTSIDRIGRGTMHIKNVCVSLLGGIQPAKLLGYLQAATGYENDGFVQRLQLAVFPDRANWSYTDDVPDKPARDRAFTLIRKIADMDLGEIGYAADEYNRFPYTRFAPEAQAIFREWLTAWETVVLPAEQGLLLEHFTKYRSLMPSLALIFHVVNCADSDSEPKGVSVEAAAMAVRWCDYLMSHARRIYGLLDTVSIEGATRILTEIRRGKLSDGFKVRDIVRMGWSHLKTTEQVETAIGELIARYCLRESTSDAPGTGRPESPTYAIHPSFLPNA</sequence>